<name>K9WUR2_9NOST</name>
<reference evidence="1 2" key="1">
    <citation type="submission" date="2012-06" db="EMBL/GenBank/DDBJ databases">
        <title>Finished chromosome of genome of Cylindrospermum stagnale PCC 7417.</title>
        <authorList>
            <consortium name="US DOE Joint Genome Institute"/>
            <person name="Gugger M."/>
            <person name="Coursin T."/>
            <person name="Rippka R."/>
            <person name="Tandeau De Marsac N."/>
            <person name="Huntemann M."/>
            <person name="Wei C.-L."/>
            <person name="Han J."/>
            <person name="Detter J.C."/>
            <person name="Han C."/>
            <person name="Tapia R."/>
            <person name="Chen A."/>
            <person name="Kyrpides N."/>
            <person name="Mavromatis K."/>
            <person name="Markowitz V."/>
            <person name="Szeto E."/>
            <person name="Ivanova N."/>
            <person name="Pagani I."/>
            <person name="Pati A."/>
            <person name="Goodwin L."/>
            <person name="Nordberg H.P."/>
            <person name="Cantor M.N."/>
            <person name="Hua S.X."/>
            <person name="Woyke T."/>
            <person name="Kerfeld C.A."/>
        </authorList>
    </citation>
    <scope>NUCLEOTIDE SEQUENCE [LARGE SCALE GENOMIC DNA]</scope>
    <source>
        <strain evidence="1 2">PCC 7417</strain>
    </source>
</reference>
<evidence type="ECO:0000313" key="2">
    <source>
        <dbReference type="Proteomes" id="UP000010475"/>
    </source>
</evidence>
<dbReference type="PANTHER" id="PTHR30302">
    <property type="entry name" value="HYDROGENASE 1 MATURATION PROTEASE"/>
    <property type="match status" value="1"/>
</dbReference>
<dbReference type="RefSeq" id="WP_015207351.1">
    <property type="nucleotide sequence ID" value="NC_019757.1"/>
</dbReference>
<protein>
    <submittedName>
        <fullName evidence="1">Hydrogenase maturation protease</fullName>
    </submittedName>
</protein>
<dbReference type="HOGENOM" id="CLU_099037_6_1_3"/>
<organism evidence="1 2">
    <name type="scientific">Cylindrospermum stagnale PCC 7417</name>
    <dbReference type="NCBI Taxonomy" id="56107"/>
    <lineage>
        <taxon>Bacteria</taxon>
        <taxon>Bacillati</taxon>
        <taxon>Cyanobacteriota</taxon>
        <taxon>Cyanophyceae</taxon>
        <taxon>Nostocales</taxon>
        <taxon>Nostocaceae</taxon>
        <taxon>Cylindrospermum</taxon>
    </lineage>
</organism>
<dbReference type="GO" id="GO:0008047">
    <property type="term" value="F:enzyme activator activity"/>
    <property type="evidence" value="ECO:0007669"/>
    <property type="project" value="InterPro"/>
</dbReference>
<dbReference type="EMBL" id="CP003642">
    <property type="protein sequence ID" value="AFZ24095.1"/>
    <property type="molecule type" value="Genomic_DNA"/>
</dbReference>
<dbReference type="OrthoDB" id="512922at2"/>
<accession>K9WUR2</accession>
<keyword evidence="1" id="KW-0378">Hydrolase</keyword>
<dbReference type="InterPro" id="IPR023430">
    <property type="entry name" value="Pept_HybD-like_dom_sf"/>
</dbReference>
<dbReference type="Gene3D" id="3.40.50.1450">
    <property type="entry name" value="HybD-like"/>
    <property type="match status" value="1"/>
</dbReference>
<dbReference type="KEGG" id="csg:Cylst_1837"/>
<keyword evidence="1" id="KW-0645">Protease</keyword>
<dbReference type="GO" id="GO:0016485">
    <property type="term" value="P:protein processing"/>
    <property type="evidence" value="ECO:0007669"/>
    <property type="project" value="TreeGrafter"/>
</dbReference>
<keyword evidence="2" id="KW-1185">Reference proteome</keyword>
<proteinExistence type="predicted"/>
<dbReference type="AlphaFoldDB" id="K9WUR2"/>
<dbReference type="PANTHER" id="PTHR30302:SF5">
    <property type="entry name" value="SLR1876 PROTEIN"/>
    <property type="match status" value="1"/>
</dbReference>
<dbReference type="STRING" id="56107.Cylst_1837"/>
<sequence length="192" mass="20710">MAGNIMVIGYGNALCSDDGIGQRVANAIESWHLSTVETLAIQQLTPELAASLANADLAIFVDACMHSAEADEVQVRPLSPSPANFITRDEVDPRSLLALTQSLYGHCPPAWWVTIPGTNFQVGDALCNPFDLHLSPVARTGMAIALVKIMQILGQCQNIWMNLNSQHHLPKTPSADSSFIQAKCNTSVPYVL</sequence>
<dbReference type="eggNOG" id="COG0680">
    <property type="taxonomic scope" value="Bacteria"/>
</dbReference>
<dbReference type="GO" id="GO:0004175">
    <property type="term" value="F:endopeptidase activity"/>
    <property type="evidence" value="ECO:0007669"/>
    <property type="project" value="TreeGrafter"/>
</dbReference>
<dbReference type="InterPro" id="IPR000671">
    <property type="entry name" value="Peptidase_A31"/>
</dbReference>
<evidence type="ECO:0000313" key="1">
    <source>
        <dbReference type="EMBL" id="AFZ24095.1"/>
    </source>
</evidence>
<dbReference type="Proteomes" id="UP000010475">
    <property type="component" value="Chromosome"/>
</dbReference>
<dbReference type="NCBIfam" id="TIGR00072">
    <property type="entry name" value="hydrog_prot"/>
    <property type="match status" value="1"/>
</dbReference>
<dbReference type="PATRIC" id="fig|56107.3.peg.2040"/>
<dbReference type="SUPFAM" id="SSF53163">
    <property type="entry name" value="HybD-like"/>
    <property type="match status" value="1"/>
</dbReference>
<gene>
    <name evidence="1" type="ORF">Cylst_1837</name>
</gene>
<dbReference type="CDD" id="cd06066">
    <property type="entry name" value="H2MP_NAD-link-bidir"/>
    <property type="match status" value="1"/>
</dbReference>